<evidence type="ECO:0000313" key="1">
    <source>
        <dbReference type="EMBL" id="KAJ0202767.1"/>
    </source>
</evidence>
<dbReference type="AlphaFoldDB" id="A0A9R1VDF5"/>
<accession>A0A9R1VDF5</accession>
<proteinExistence type="predicted"/>
<sequence length="102" mass="12202">MITLQPLWVCRHAFNILMKHEIKEIPEQHVYDIGYSEINRSINQAYYNFEACLEYIRKNKDKMDKFVKKTESMLEEYENDPTNELSRTYVEEVGNLMGIYVG</sequence>
<evidence type="ECO:0000313" key="2">
    <source>
        <dbReference type="Proteomes" id="UP000235145"/>
    </source>
</evidence>
<protein>
    <submittedName>
        <fullName evidence="1">Uncharacterized protein</fullName>
    </submittedName>
</protein>
<organism evidence="1 2">
    <name type="scientific">Lactuca sativa</name>
    <name type="common">Garden lettuce</name>
    <dbReference type="NCBI Taxonomy" id="4236"/>
    <lineage>
        <taxon>Eukaryota</taxon>
        <taxon>Viridiplantae</taxon>
        <taxon>Streptophyta</taxon>
        <taxon>Embryophyta</taxon>
        <taxon>Tracheophyta</taxon>
        <taxon>Spermatophyta</taxon>
        <taxon>Magnoliopsida</taxon>
        <taxon>eudicotyledons</taxon>
        <taxon>Gunneridae</taxon>
        <taxon>Pentapetalae</taxon>
        <taxon>asterids</taxon>
        <taxon>campanulids</taxon>
        <taxon>Asterales</taxon>
        <taxon>Asteraceae</taxon>
        <taxon>Cichorioideae</taxon>
        <taxon>Cichorieae</taxon>
        <taxon>Lactucinae</taxon>
        <taxon>Lactuca</taxon>
    </lineage>
</organism>
<gene>
    <name evidence="1" type="ORF">LSAT_V11C500264090</name>
</gene>
<comment type="caution">
    <text evidence="1">The sequence shown here is derived from an EMBL/GenBank/DDBJ whole genome shotgun (WGS) entry which is preliminary data.</text>
</comment>
<dbReference type="Proteomes" id="UP000235145">
    <property type="component" value="Unassembled WGS sequence"/>
</dbReference>
<name>A0A9R1VDF5_LACSA</name>
<reference evidence="1 2" key="1">
    <citation type="journal article" date="2017" name="Nat. Commun.">
        <title>Genome assembly with in vitro proximity ligation data and whole-genome triplication in lettuce.</title>
        <authorList>
            <person name="Reyes-Chin-Wo S."/>
            <person name="Wang Z."/>
            <person name="Yang X."/>
            <person name="Kozik A."/>
            <person name="Arikit S."/>
            <person name="Song C."/>
            <person name="Xia L."/>
            <person name="Froenicke L."/>
            <person name="Lavelle D.O."/>
            <person name="Truco M.J."/>
            <person name="Xia R."/>
            <person name="Zhu S."/>
            <person name="Xu C."/>
            <person name="Xu H."/>
            <person name="Xu X."/>
            <person name="Cox K."/>
            <person name="Korf I."/>
            <person name="Meyers B.C."/>
            <person name="Michelmore R.W."/>
        </authorList>
    </citation>
    <scope>NUCLEOTIDE SEQUENCE [LARGE SCALE GENOMIC DNA]</scope>
    <source>
        <strain evidence="2">cv. Salinas</strain>
        <tissue evidence="1">Seedlings</tissue>
    </source>
</reference>
<keyword evidence="2" id="KW-1185">Reference proteome</keyword>
<dbReference type="EMBL" id="NBSK02000005">
    <property type="protein sequence ID" value="KAJ0202767.1"/>
    <property type="molecule type" value="Genomic_DNA"/>
</dbReference>